<dbReference type="InParanoid" id="K3X004"/>
<evidence type="ECO:0000256" key="1">
    <source>
        <dbReference type="SAM" id="Phobius"/>
    </source>
</evidence>
<accession>K3X004</accession>
<reference evidence="2" key="3">
    <citation type="submission" date="2015-02" db="UniProtKB">
        <authorList>
            <consortium name="EnsemblProtists"/>
        </authorList>
    </citation>
    <scope>IDENTIFICATION</scope>
    <source>
        <strain evidence="2">DAOM BR144</strain>
    </source>
</reference>
<evidence type="ECO:0000313" key="2">
    <source>
        <dbReference type="EnsemblProtists" id="PYU1_T010553"/>
    </source>
</evidence>
<dbReference type="EMBL" id="GL376596">
    <property type="status" value="NOT_ANNOTATED_CDS"/>
    <property type="molecule type" value="Genomic_DNA"/>
</dbReference>
<dbReference type="AlphaFoldDB" id="K3X004"/>
<sequence length="52" mass="5684">MEGGLLGPGFGVGLNAFVYGLVGLHVLVLGYWVMKFLQDTTNSSKRSIKKRQ</sequence>
<keyword evidence="3" id="KW-1185">Reference proteome</keyword>
<protein>
    <submittedName>
        <fullName evidence="2">Uncharacterized protein</fullName>
    </submittedName>
</protein>
<name>K3X004_GLOUD</name>
<keyword evidence="1" id="KW-1133">Transmembrane helix</keyword>
<reference evidence="3" key="1">
    <citation type="journal article" date="2010" name="Genome Biol.">
        <title>Genome sequence of the necrotrophic plant pathogen Pythium ultimum reveals original pathogenicity mechanisms and effector repertoire.</title>
        <authorList>
            <person name="Levesque C.A."/>
            <person name="Brouwer H."/>
            <person name="Cano L."/>
            <person name="Hamilton J.P."/>
            <person name="Holt C."/>
            <person name="Huitema E."/>
            <person name="Raffaele S."/>
            <person name="Robideau G.P."/>
            <person name="Thines M."/>
            <person name="Win J."/>
            <person name="Zerillo M.M."/>
            <person name="Beakes G.W."/>
            <person name="Boore J.L."/>
            <person name="Busam D."/>
            <person name="Dumas B."/>
            <person name="Ferriera S."/>
            <person name="Fuerstenberg S.I."/>
            <person name="Gachon C.M."/>
            <person name="Gaulin E."/>
            <person name="Govers F."/>
            <person name="Grenville-Briggs L."/>
            <person name="Horner N."/>
            <person name="Hostetler J."/>
            <person name="Jiang R.H."/>
            <person name="Johnson J."/>
            <person name="Krajaejun T."/>
            <person name="Lin H."/>
            <person name="Meijer H.J."/>
            <person name="Moore B."/>
            <person name="Morris P."/>
            <person name="Phuntmart V."/>
            <person name="Puiu D."/>
            <person name="Shetty J."/>
            <person name="Stajich J.E."/>
            <person name="Tripathy S."/>
            <person name="Wawra S."/>
            <person name="van West P."/>
            <person name="Whitty B.R."/>
            <person name="Coutinho P.M."/>
            <person name="Henrissat B."/>
            <person name="Martin F."/>
            <person name="Thomas P.D."/>
            <person name="Tyler B.M."/>
            <person name="De Vries R.P."/>
            <person name="Kamoun S."/>
            <person name="Yandell M."/>
            <person name="Tisserat N."/>
            <person name="Buell C.R."/>
        </authorList>
    </citation>
    <scope>NUCLEOTIDE SEQUENCE</scope>
    <source>
        <strain evidence="3">DAOM:BR144</strain>
    </source>
</reference>
<reference evidence="3" key="2">
    <citation type="submission" date="2010-04" db="EMBL/GenBank/DDBJ databases">
        <authorList>
            <person name="Buell R."/>
            <person name="Hamilton J."/>
            <person name="Hostetler J."/>
        </authorList>
    </citation>
    <scope>NUCLEOTIDE SEQUENCE [LARGE SCALE GENOMIC DNA]</scope>
    <source>
        <strain evidence="3">DAOM:BR144</strain>
    </source>
</reference>
<dbReference type="Proteomes" id="UP000019132">
    <property type="component" value="Unassembled WGS sequence"/>
</dbReference>
<evidence type="ECO:0000313" key="3">
    <source>
        <dbReference type="Proteomes" id="UP000019132"/>
    </source>
</evidence>
<organism evidence="2 3">
    <name type="scientific">Globisporangium ultimum (strain ATCC 200006 / CBS 805.95 / DAOM BR144)</name>
    <name type="common">Pythium ultimum</name>
    <dbReference type="NCBI Taxonomy" id="431595"/>
    <lineage>
        <taxon>Eukaryota</taxon>
        <taxon>Sar</taxon>
        <taxon>Stramenopiles</taxon>
        <taxon>Oomycota</taxon>
        <taxon>Peronosporomycetes</taxon>
        <taxon>Pythiales</taxon>
        <taxon>Pythiaceae</taxon>
        <taxon>Globisporangium</taxon>
    </lineage>
</organism>
<dbReference type="OMA" id="HMLALFY"/>
<keyword evidence="1" id="KW-0812">Transmembrane</keyword>
<keyword evidence="1" id="KW-0472">Membrane</keyword>
<feature type="transmembrane region" description="Helical" evidence="1">
    <location>
        <begin position="16"/>
        <end position="37"/>
    </location>
</feature>
<dbReference type="EnsemblProtists" id="PYU1_T010553">
    <property type="protein sequence ID" value="PYU1_T010553"/>
    <property type="gene ID" value="PYU1_G010531"/>
</dbReference>
<dbReference type="HOGENOM" id="CLU_211186_0_0_1"/>
<proteinExistence type="predicted"/>
<dbReference type="VEuPathDB" id="FungiDB:PYU1_G010531"/>